<proteinExistence type="predicted"/>
<protein>
    <submittedName>
        <fullName evidence="1">Uncharacterized protein</fullName>
    </submittedName>
</protein>
<sequence length="49" mass="5177">MYVLLVIVMGGGFSAEFSSKAACEAARVQVVEAVSEPNRFLTVCVPKDG</sequence>
<gene>
    <name evidence="1" type="ORF">SAMN06265378_11927</name>
</gene>
<dbReference type="Proteomes" id="UP000198409">
    <property type="component" value="Unassembled WGS sequence"/>
</dbReference>
<reference evidence="2" key="1">
    <citation type="submission" date="2017-06" db="EMBL/GenBank/DDBJ databases">
        <authorList>
            <person name="Varghese N."/>
            <person name="Submissions S."/>
        </authorList>
    </citation>
    <scope>NUCLEOTIDE SEQUENCE [LARGE SCALE GENOMIC DNA]</scope>
    <source>
        <strain evidence="2">DSM 26170</strain>
    </source>
</reference>
<name>A0A238YKC5_9RHOB</name>
<accession>A0A238YKC5</accession>
<dbReference type="AlphaFoldDB" id="A0A238YKC5"/>
<dbReference type="RefSeq" id="WP_176430367.1">
    <property type="nucleotide sequence ID" value="NZ_FZNM01000019.1"/>
</dbReference>
<organism evidence="1 2">
    <name type="scientific">Paracoccus sediminis</name>
    <dbReference type="NCBI Taxonomy" id="1214787"/>
    <lineage>
        <taxon>Bacteria</taxon>
        <taxon>Pseudomonadati</taxon>
        <taxon>Pseudomonadota</taxon>
        <taxon>Alphaproteobacteria</taxon>
        <taxon>Rhodobacterales</taxon>
        <taxon>Paracoccaceae</taxon>
        <taxon>Paracoccus</taxon>
    </lineage>
</organism>
<evidence type="ECO:0000313" key="2">
    <source>
        <dbReference type="Proteomes" id="UP000198409"/>
    </source>
</evidence>
<dbReference type="EMBL" id="FZNM01000019">
    <property type="protein sequence ID" value="SNR71084.1"/>
    <property type="molecule type" value="Genomic_DNA"/>
</dbReference>
<evidence type="ECO:0000313" key="1">
    <source>
        <dbReference type="EMBL" id="SNR71084.1"/>
    </source>
</evidence>